<feature type="region of interest" description="Disordered" evidence="10">
    <location>
        <begin position="904"/>
        <end position="966"/>
    </location>
</feature>
<evidence type="ECO:0000259" key="11">
    <source>
        <dbReference type="PROSITE" id="PS50016"/>
    </source>
</evidence>
<keyword evidence="8" id="KW-0539">Nucleus</keyword>
<dbReference type="CDD" id="cd15514">
    <property type="entry name" value="PHD6_KMT2C_like"/>
    <property type="match status" value="1"/>
</dbReference>
<keyword evidence="13" id="KW-1185">Reference proteome</keyword>
<dbReference type="GO" id="GO:0008270">
    <property type="term" value="F:zinc ion binding"/>
    <property type="evidence" value="ECO:0007669"/>
    <property type="project" value="UniProtKB-KW"/>
</dbReference>
<feature type="region of interest" description="Disordered" evidence="10">
    <location>
        <begin position="553"/>
        <end position="603"/>
    </location>
</feature>
<dbReference type="Gene3D" id="3.30.40.10">
    <property type="entry name" value="Zinc/RING finger domain, C3HC4 (zinc finger)"/>
    <property type="match status" value="3"/>
</dbReference>
<gene>
    <name evidence="12" type="ORF">D4764_17G0000480</name>
</gene>
<dbReference type="GO" id="GO:0003713">
    <property type="term" value="F:transcription coactivator activity"/>
    <property type="evidence" value="ECO:0007669"/>
    <property type="project" value="TreeGrafter"/>
</dbReference>
<keyword evidence="12" id="KW-0489">Methyltransferase</keyword>
<proteinExistence type="predicted"/>
<feature type="domain" description="PHD-type" evidence="11">
    <location>
        <begin position="771"/>
        <end position="826"/>
    </location>
</feature>
<feature type="region of interest" description="Disordered" evidence="10">
    <location>
        <begin position="1"/>
        <end position="526"/>
    </location>
</feature>
<feature type="region of interest" description="Disordered" evidence="10">
    <location>
        <begin position="1062"/>
        <end position="1113"/>
    </location>
</feature>
<feature type="compositionally biased region" description="Basic and acidic residues" evidence="10">
    <location>
        <begin position="185"/>
        <end position="221"/>
    </location>
</feature>
<feature type="compositionally biased region" description="Polar residues" evidence="10">
    <location>
        <begin position="53"/>
        <end position="65"/>
    </location>
</feature>
<keyword evidence="6" id="KW-0805">Transcription regulation</keyword>
<feature type="compositionally biased region" description="Polar residues" evidence="10">
    <location>
        <begin position="77"/>
        <end position="91"/>
    </location>
</feature>
<evidence type="ECO:0000256" key="7">
    <source>
        <dbReference type="ARBA" id="ARBA00023163"/>
    </source>
</evidence>
<dbReference type="GO" id="GO:0042800">
    <property type="term" value="F:histone H3K4 methyltransferase activity"/>
    <property type="evidence" value="ECO:0007669"/>
    <property type="project" value="TreeGrafter"/>
</dbReference>
<accession>A0A5C6NU99</accession>
<feature type="compositionally biased region" description="Low complexity" evidence="10">
    <location>
        <begin position="288"/>
        <end position="304"/>
    </location>
</feature>
<evidence type="ECO:0000256" key="8">
    <source>
        <dbReference type="ARBA" id="ARBA00023242"/>
    </source>
</evidence>
<dbReference type="InterPro" id="IPR001965">
    <property type="entry name" value="Znf_PHD"/>
</dbReference>
<dbReference type="SUPFAM" id="SSF57903">
    <property type="entry name" value="FYVE/PHD zinc finger"/>
    <property type="match status" value="3"/>
</dbReference>
<keyword evidence="2" id="KW-0479">Metal-binding</keyword>
<comment type="subcellular location">
    <subcellularLocation>
        <location evidence="1">Nucleus</location>
    </subcellularLocation>
</comment>
<feature type="compositionally biased region" description="Polar residues" evidence="10">
    <location>
        <begin position="222"/>
        <end position="234"/>
    </location>
</feature>
<dbReference type="EMBL" id="RHFK02000009">
    <property type="protein sequence ID" value="TWW70566.1"/>
    <property type="molecule type" value="Genomic_DNA"/>
</dbReference>
<name>A0A5C6NU99_9TELE</name>
<feature type="domain" description="PHD-type" evidence="11">
    <location>
        <begin position="644"/>
        <end position="697"/>
    </location>
</feature>
<dbReference type="GO" id="GO:0032259">
    <property type="term" value="P:methylation"/>
    <property type="evidence" value="ECO:0007669"/>
    <property type="project" value="UniProtKB-KW"/>
</dbReference>
<keyword evidence="12" id="KW-0808">Transferase</keyword>
<evidence type="ECO:0000256" key="9">
    <source>
        <dbReference type="PROSITE-ProRule" id="PRU00146"/>
    </source>
</evidence>
<evidence type="ECO:0000256" key="1">
    <source>
        <dbReference type="ARBA" id="ARBA00004123"/>
    </source>
</evidence>
<evidence type="ECO:0000256" key="10">
    <source>
        <dbReference type="SAM" id="MobiDB-lite"/>
    </source>
</evidence>
<feature type="compositionally biased region" description="Low complexity" evidence="10">
    <location>
        <begin position="96"/>
        <end position="123"/>
    </location>
</feature>
<keyword evidence="3" id="KW-0677">Repeat</keyword>
<dbReference type="InterPro" id="IPR019787">
    <property type="entry name" value="Znf_PHD-finger"/>
</dbReference>
<comment type="caution">
    <text evidence="12">The sequence shown here is derived from an EMBL/GenBank/DDBJ whole genome shotgun (WGS) entry which is preliminary data.</text>
</comment>
<dbReference type="PROSITE" id="PS50016">
    <property type="entry name" value="ZF_PHD_2"/>
    <property type="match status" value="3"/>
</dbReference>
<feature type="compositionally biased region" description="Basic residues" evidence="10">
    <location>
        <begin position="556"/>
        <end position="570"/>
    </location>
</feature>
<feature type="compositionally biased region" description="Pro residues" evidence="10">
    <location>
        <begin position="241"/>
        <end position="250"/>
    </location>
</feature>
<keyword evidence="7" id="KW-0804">Transcription</keyword>
<feature type="compositionally biased region" description="Polar residues" evidence="10">
    <location>
        <begin position="495"/>
        <end position="507"/>
    </location>
</feature>
<dbReference type="Proteomes" id="UP000324091">
    <property type="component" value="Chromosome 17"/>
</dbReference>
<feature type="domain" description="PHD-type" evidence="11">
    <location>
        <begin position="694"/>
        <end position="744"/>
    </location>
</feature>
<dbReference type="InterPro" id="IPR013083">
    <property type="entry name" value="Znf_RING/FYVE/PHD"/>
</dbReference>
<evidence type="ECO:0000256" key="4">
    <source>
        <dbReference type="ARBA" id="ARBA00022771"/>
    </source>
</evidence>
<evidence type="ECO:0000256" key="2">
    <source>
        <dbReference type="ARBA" id="ARBA00022723"/>
    </source>
</evidence>
<sequence length="1176" mass="127704">MKERPSSPILLLNQKQVPQQAPHRAALHKLPQSFFESGPEKPDNVGEMMPEPVSSSLYNKSTVVSHSPDAAPHTLNPCVTDSQQSPGSTSPLPLRAASSADISSSLASPSPQSPVCCSPSQSSNRQVHPSPVSGHSEDTPSPGPDSPLLCFHATLTSVPQNIQTQRESAAAEYPNLAEEVMASEKIIEENEKREDPPQEKLPEESGEGKDPRGEWHPEEKQSSFSCSTGVQQEVPTDAPVSPLPAQPAPHSPELINLQSASPPNQPTVPSPADLLSPCHLHGANSLDSCTSSPHRNSSSSCCSPHAPPIPSPVDLHSKEEQLSNRQPLEEASGETLMLNNQSVSYKVTLDGDDGQSERQAKPVPVETEPTTDESQSHSRPLERRKEGSATPEPASSHTSEEVPGARNWMEEEEELQDKSEAEEEEIPMSPVPELDPSLDDVMEVMTSESPPLTLRNPSSPSPVFFYGRGKEQGLAHPPCSSMPSDDLSIRLRLSPFSTEASPETSPTRVPITPPPLSPASPHLHSSPDKNFAPLSKAPPTLLLPFTPKIGMGKPAISKRKFSPARARIKQGRGSGFPGRRRSRGGGVGGGRGARGRSRLKAQDSLTVLPGSVSMEAFQPKEEEENSMHNTVVMFSTSDHFTLKQDMCVVCGSFGQGAEGRLLACSQCGQCYHPFCVNVKMTRVVLTKGWRCLECTVCEACGEASDPGRLLLCDDCDISYHTYCLDPPLHTVPKGAWKCKWCVKCIQCGSSSPGVRCDWQDNYSRCGPCGSLRCCPLCQKQYMHNELIMQCQQCDRWVHATCQGLSCEDEVEAVADEGFDCSLCRGHGCSSYGKCDSFSSPHMVQMSSRLREPGVESKTFTQDGVCLTESGLAHLQSLVEPLMSPRRGKPKLKLRIINQNSVSVLTPAEPDTPTEQDLRGGLDCELKSDSSPEREHSHNYDIAGEPEGADGNKKRKRKPYRPGIGGFMVRQRGGKMGLSRIKLCRRDSAELLCRDEDVSVETTLNIDHTPGKVKKRYRKKKTKLEEVFPSYLQEAFFGKDLLDQSRQGGRRLGPGTLVQPIRSTNQLVTIADEKRRPNPTSGADASKNQGTLPGLDLASMTDDPSFTGSGGCGQRMAQEEPLDAILSPELDKMVTDGAILGKLYKIPVVPRAQQDLGWVLQKAMSLVQVLTTAMGSL</sequence>
<reference evidence="12 13" key="1">
    <citation type="submission" date="2019-04" db="EMBL/GenBank/DDBJ databases">
        <title>Chromosome genome assembly for Takifugu flavidus.</title>
        <authorList>
            <person name="Xiao S."/>
        </authorList>
    </citation>
    <scope>NUCLEOTIDE SEQUENCE [LARGE SCALE GENOMIC DNA]</scope>
    <source>
        <strain evidence="12">HTHZ2018</strain>
        <tissue evidence="12">Muscle</tissue>
    </source>
</reference>
<feature type="compositionally biased region" description="Polar residues" evidence="10">
    <location>
        <begin position="446"/>
        <end position="458"/>
    </location>
</feature>
<dbReference type="SMART" id="SM00249">
    <property type="entry name" value="PHD"/>
    <property type="match status" value="3"/>
</dbReference>
<feature type="compositionally biased region" description="Polar residues" evidence="10">
    <location>
        <begin position="154"/>
        <end position="167"/>
    </location>
</feature>
<dbReference type="Pfam" id="PF00628">
    <property type="entry name" value="PHD"/>
    <property type="match status" value="2"/>
</dbReference>
<protein>
    <submittedName>
        <fullName evidence="12">Histone-lysine N-methyltransferase 2C</fullName>
    </submittedName>
</protein>
<dbReference type="CDD" id="cd15513">
    <property type="entry name" value="PHD5_KMT2C_like"/>
    <property type="match status" value="1"/>
</dbReference>
<feature type="compositionally biased region" description="Acidic residues" evidence="10">
    <location>
        <begin position="410"/>
        <end position="426"/>
    </location>
</feature>
<dbReference type="InterPro" id="IPR011011">
    <property type="entry name" value="Znf_FYVE_PHD"/>
</dbReference>
<keyword evidence="5" id="KW-0862">Zinc</keyword>
<dbReference type="FunFam" id="3.30.40.10:FF:001142">
    <property type="entry name" value="Histone-lysine N-methyltransferase"/>
    <property type="match status" value="1"/>
</dbReference>
<evidence type="ECO:0000256" key="3">
    <source>
        <dbReference type="ARBA" id="ARBA00022737"/>
    </source>
</evidence>
<dbReference type="GO" id="GO:0045944">
    <property type="term" value="P:positive regulation of transcription by RNA polymerase II"/>
    <property type="evidence" value="ECO:0007669"/>
    <property type="project" value="TreeGrafter"/>
</dbReference>
<dbReference type="AlphaFoldDB" id="A0A5C6NU99"/>
<keyword evidence="4 9" id="KW-0863">Zinc-finger</keyword>
<evidence type="ECO:0000313" key="13">
    <source>
        <dbReference type="Proteomes" id="UP000324091"/>
    </source>
</evidence>
<organism evidence="12 13">
    <name type="scientific">Takifugu flavidus</name>
    <name type="common">sansaifugu</name>
    <dbReference type="NCBI Taxonomy" id="433684"/>
    <lineage>
        <taxon>Eukaryota</taxon>
        <taxon>Metazoa</taxon>
        <taxon>Chordata</taxon>
        <taxon>Craniata</taxon>
        <taxon>Vertebrata</taxon>
        <taxon>Euteleostomi</taxon>
        <taxon>Actinopterygii</taxon>
        <taxon>Neopterygii</taxon>
        <taxon>Teleostei</taxon>
        <taxon>Neoteleostei</taxon>
        <taxon>Acanthomorphata</taxon>
        <taxon>Eupercaria</taxon>
        <taxon>Tetraodontiformes</taxon>
        <taxon>Tetradontoidea</taxon>
        <taxon>Tetraodontidae</taxon>
        <taxon>Takifugu</taxon>
    </lineage>
</organism>
<feature type="compositionally biased region" description="Basic and acidic residues" evidence="10">
    <location>
        <begin position="374"/>
        <end position="387"/>
    </location>
</feature>
<evidence type="ECO:0000313" key="12">
    <source>
        <dbReference type="EMBL" id="TWW70566.1"/>
    </source>
</evidence>
<dbReference type="PANTHER" id="PTHR45888">
    <property type="entry name" value="HL01030P-RELATED"/>
    <property type="match status" value="1"/>
</dbReference>
<feature type="compositionally biased region" description="Polar residues" evidence="10">
    <location>
        <begin position="1077"/>
        <end position="1090"/>
    </location>
</feature>
<evidence type="ECO:0000256" key="6">
    <source>
        <dbReference type="ARBA" id="ARBA00023015"/>
    </source>
</evidence>
<feature type="compositionally biased region" description="Basic and acidic residues" evidence="10">
    <location>
        <begin position="915"/>
        <end position="938"/>
    </location>
</feature>
<evidence type="ECO:0000256" key="5">
    <source>
        <dbReference type="ARBA" id="ARBA00022833"/>
    </source>
</evidence>
<dbReference type="PANTHER" id="PTHR45888:SF1">
    <property type="entry name" value="HISTONE-LYSINE N-METHYLTRANSFERASE 2C"/>
    <property type="match status" value="1"/>
</dbReference>
<dbReference type="GO" id="GO:0044666">
    <property type="term" value="C:MLL3/4 complex"/>
    <property type="evidence" value="ECO:0007669"/>
    <property type="project" value="TreeGrafter"/>
</dbReference>